<gene>
    <name evidence="1" type="ORF">JK635_02545</name>
</gene>
<comment type="caution">
    <text evidence="1">The sequence shown here is derived from an EMBL/GenBank/DDBJ whole genome shotgun (WGS) entry which is preliminary data.</text>
</comment>
<accession>A0ABS1TMI7</accession>
<keyword evidence="2" id="KW-1185">Reference proteome</keyword>
<sequence>MKSPSVLQDELNKIIKYIDMYSERVVEAMCNGNGFDEERYEQEIGYLENKKELLEWVLN</sequence>
<dbReference type="EMBL" id="JAESWB010000025">
    <property type="protein sequence ID" value="MBL4951120.1"/>
    <property type="molecule type" value="Genomic_DNA"/>
</dbReference>
<dbReference type="Proteomes" id="UP000623967">
    <property type="component" value="Unassembled WGS sequence"/>
</dbReference>
<protein>
    <submittedName>
        <fullName evidence="1">Uncharacterized protein</fullName>
    </submittedName>
</protein>
<proteinExistence type="predicted"/>
<organism evidence="1 2">
    <name type="scientific">Neobacillus paridis</name>
    <dbReference type="NCBI Taxonomy" id="2803862"/>
    <lineage>
        <taxon>Bacteria</taxon>
        <taxon>Bacillati</taxon>
        <taxon>Bacillota</taxon>
        <taxon>Bacilli</taxon>
        <taxon>Bacillales</taxon>
        <taxon>Bacillaceae</taxon>
        <taxon>Neobacillus</taxon>
    </lineage>
</organism>
<dbReference type="RefSeq" id="WP_202652118.1">
    <property type="nucleotide sequence ID" value="NZ_JAESWB010000025.1"/>
</dbReference>
<reference evidence="1 2" key="1">
    <citation type="submission" date="2021-01" db="EMBL/GenBank/DDBJ databases">
        <title>Genome public.</title>
        <authorList>
            <person name="Liu C."/>
            <person name="Sun Q."/>
        </authorList>
    </citation>
    <scope>NUCLEOTIDE SEQUENCE [LARGE SCALE GENOMIC DNA]</scope>
    <source>
        <strain evidence="1 2">YIM B02564</strain>
    </source>
</reference>
<evidence type="ECO:0000313" key="2">
    <source>
        <dbReference type="Proteomes" id="UP000623967"/>
    </source>
</evidence>
<name>A0ABS1TMI7_9BACI</name>
<evidence type="ECO:0000313" key="1">
    <source>
        <dbReference type="EMBL" id="MBL4951120.1"/>
    </source>
</evidence>